<dbReference type="Proteomes" id="UP000018439">
    <property type="component" value="Chromosome"/>
</dbReference>
<dbReference type="HOGENOM" id="CLU_072746_0_0_10"/>
<dbReference type="InterPro" id="IPR021255">
    <property type="entry name" value="DUF2807"/>
</dbReference>
<sequence>MKRTILLCATLVLAVIATFAANGKKDYIVGNFTGIQLTGSPTIIVTQGKTTSVKAEGPQELIDLLEIKVDGKDLIVKQKSKSKIRFFGRNNMDNNYVKVYVEVPSLQTLNISGSGDIIVKEGMKWDSSTSMSISGSGDIEVALVNTESLNLYLKGSGDIDIKTVKVKYLDATVSGSGDIEVRNTDASTVKAYVKGSGDIDFKAGKAKQAEYKVSGSGDIHAHNLKVDQVNAEVSGSGDIRCQAKQSISGKVSGSGDVSYSGKPNQVNVSKKGFHAVK</sequence>
<organism evidence="3 4">
    <name type="scientific">Bacteroides coprosuis DSM 18011</name>
    <dbReference type="NCBI Taxonomy" id="679937"/>
    <lineage>
        <taxon>Bacteria</taxon>
        <taxon>Pseudomonadati</taxon>
        <taxon>Bacteroidota</taxon>
        <taxon>Bacteroidia</taxon>
        <taxon>Bacteroidales</taxon>
        <taxon>Bacteroidaceae</taxon>
        <taxon>Bacteroides</taxon>
    </lineage>
</organism>
<keyword evidence="4" id="KW-1185">Reference proteome</keyword>
<dbReference type="PANTHER" id="PTHR39200:SF1">
    <property type="entry name" value="AUTO-TRANSPORTER ADHESIN HEAD GIN DOMAIN-CONTAINING PROTEIN-RELATED"/>
    <property type="match status" value="1"/>
</dbReference>
<dbReference type="eggNOG" id="COG3595">
    <property type="taxonomic scope" value="Bacteria"/>
</dbReference>
<dbReference type="OrthoDB" id="1047698at2"/>
<evidence type="ECO:0000313" key="3">
    <source>
        <dbReference type="EMBL" id="EGJ71631.1"/>
    </source>
</evidence>
<keyword evidence="1" id="KW-0732">Signal</keyword>
<gene>
    <name evidence="3" type="ORF">Bcop_1436</name>
</gene>
<proteinExistence type="predicted"/>
<dbReference type="EMBL" id="CM001167">
    <property type="protein sequence ID" value="EGJ71631.1"/>
    <property type="molecule type" value="Genomic_DNA"/>
</dbReference>
<dbReference type="PANTHER" id="PTHR39200">
    <property type="entry name" value="HYPOTHETICAL EXPORTED PROTEIN"/>
    <property type="match status" value="1"/>
</dbReference>
<protein>
    <recommendedName>
        <fullName evidence="2">Putative auto-transporter adhesin head GIN domain-containing protein</fullName>
    </recommendedName>
</protein>
<feature type="signal peptide" evidence="1">
    <location>
        <begin position="1"/>
        <end position="20"/>
    </location>
</feature>
<dbReference type="AlphaFoldDB" id="F3ZPH4"/>
<dbReference type="Gene3D" id="2.160.20.120">
    <property type="match status" value="1"/>
</dbReference>
<reference evidence="3 4" key="1">
    <citation type="journal article" date="2011" name="Stand. Genomic Sci.">
        <title>Non-contiguous finished genome sequence of Bacteroides coprosuis type strain (PC139).</title>
        <authorList>
            <person name="Land M."/>
            <person name="Held B."/>
            <person name="Gronow S."/>
            <person name="Abt B."/>
            <person name="Lucas S."/>
            <person name="Del Rio T.G."/>
            <person name="Nolan M."/>
            <person name="Tice H."/>
            <person name="Cheng J.F."/>
            <person name="Pitluck S."/>
            <person name="Liolios K."/>
            <person name="Pagani I."/>
            <person name="Ivanova N."/>
            <person name="Mavromatis K."/>
            <person name="Mikhailova N."/>
            <person name="Pati A."/>
            <person name="Tapia R."/>
            <person name="Han C."/>
            <person name="Goodwin L."/>
            <person name="Chen A."/>
            <person name="Palaniappan K."/>
            <person name="Hauser L."/>
            <person name="Brambilla E.M."/>
            <person name="Rohde M."/>
            <person name="Goker M."/>
            <person name="Detter J.C."/>
            <person name="Woyke T."/>
            <person name="Bristow J."/>
            <person name="Eisen J.A."/>
            <person name="Markowitz V."/>
            <person name="Hugenholtz P."/>
            <person name="Kyrpides N.C."/>
            <person name="Klenk H.P."/>
            <person name="Lapidus A."/>
        </authorList>
    </citation>
    <scope>NUCLEOTIDE SEQUENCE [LARGE SCALE GENOMIC DNA]</scope>
    <source>
        <strain evidence="3 4">DSM 18011</strain>
    </source>
</reference>
<feature type="domain" description="Putative auto-transporter adhesin head GIN" evidence="2">
    <location>
        <begin position="31"/>
        <end position="203"/>
    </location>
</feature>
<feature type="chain" id="PRO_5003309371" description="Putative auto-transporter adhesin head GIN domain-containing protein" evidence="1">
    <location>
        <begin position="21"/>
        <end position="277"/>
    </location>
</feature>
<evidence type="ECO:0000256" key="1">
    <source>
        <dbReference type="SAM" id="SignalP"/>
    </source>
</evidence>
<name>F3ZPH4_9BACE</name>
<accession>F3ZPH4</accession>
<dbReference type="STRING" id="679937.Bcop_1436"/>
<evidence type="ECO:0000259" key="2">
    <source>
        <dbReference type="Pfam" id="PF10988"/>
    </source>
</evidence>
<evidence type="ECO:0000313" key="4">
    <source>
        <dbReference type="Proteomes" id="UP000018439"/>
    </source>
</evidence>
<dbReference type="Pfam" id="PF10988">
    <property type="entry name" value="DUF2807"/>
    <property type="match status" value="1"/>
</dbReference>